<dbReference type="EMBL" id="CAAALY010081343">
    <property type="protein sequence ID" value="VEL26592.1"/>
    <property type="molecule type" value="Genomic_DNA"/>
</dbReference>
<dbReference type="AlphaFoldDB" id="A0A3S5AVT5"/>
<evidence type="ECO:0000313" key="2">
    <source>
        <dbReference type="Proteomes" id="UP000784294"/>
    </source>
</evidence>
<sequence length="109" mass="10877">MLSRTLVLPGGLRASTNTTFVSASTKTSTPALNVHSQFPTPGLIAVSSTGVPATARCLIQSGPRLPGGQLNSLSSALGNSPIAPNDGKNLASLVAANTAKRIVIGGQQG</sequence>
<organism evidence="1 2">
    <name type="scientific">Protopolystoma xenopodis</name>
    <dbReference type="NCBI Taxonomy" id="117903"/>
    <lineage>
        <taxon>Eukaryota</taxon>
        <taxon>Metazoa</taxon>
        <taxon>Spiralia</taxon>
        <taxon>Lophotrochozoa</taxon>
        <taxon>Platyhelminthes</taxon>
        <taxon>Monogenea</taxon>
        <taxon>Polyopisthocotylea</taxon>
        <taxon>Polystomatidea</taxon>
        <taxon>Polystomatidae</taxon>
        <taxon>Protopolystoma</taxon>
    </lineage>
</organism>
<name>A0A3S5AVT5_9PLAT</name>
<dbReference type="Proteomes" id="UP000784294">
    <property type="component" value="Unassembled WGS sequence"/>
</dbReference>
<evidence type="ECO:0000313" key="1">
    <source>
        <dbReference type="EMBL" id="VEL26592.1"/>
    </source>
</evidence>
<accession>A0A3S5AVT5</accession>
<reference evidence="1" key="1">
    <citation type="submission" date="2018-11" db="EMBL/GenBank/DDBJ databases">
        <authorList>
            <consortium name="Pathogen Informatics"/>
        </authorList>
    </citation>
    <scope>NUCLEOTIDE SEQUENCE</scope>
</reference>
<gene>
    <name evidence="1" type="ORF">PXEA_LOCUS20032</name>
</gene>
<protein>
    <submittedName>
        <fullName evidence="1">Uncharacterized protein</fullName>
    </submittedName>
</protein>
<proteinExistence type="predicted"/>
<keyword evidence="2" id="KW-1185">Reference proteome</keyword>
<comment type="caution">
    <text evidence="1">The sequence shown here is derived from an EMBL/GenBank/DDBJ whole genome shotgun (WGS) entry which is preliminary data.</text>
</comment>